<organism evidence="1 2">
    <name type="scientific">Gracilibacillus halotolerans</name>
    <dbReference type="NCBI Taxonomy" id="74386"/>
    <lineage>
        <taxon>Bacteria</taxon>
        <taxon>Bacillati</taxon>
        <taxon>Bacillota</taxon>
        <taxon>Bacilli</taxon>
        <taxon>Bacillales</taxon>
        <taxon>Bacillaceae</taxon>
        <taxon>Gracilibacillus</taxon>
    </lineage>
</organism>
<dbReference type="AlphaFoldDB" id="A0A841RN64"/>
<evidence type="ECO:0000313" key="1">
    <source>
        <dbReference type="EMBL" id="MBB6512394.1"/>
    </source>
</evidence>
<name>A0A841RN64_9BACI</name>
<proteinExistence type="predicted"/>
<evidence type="ECO:0000313" key="2">
    <source>
        <dbReference type="Proteomes" id="UP000572212"/>
    </source>
</evidence>
<accession>A0A841RN64</accession>
<reference evidence="1 2" key="1">
    <citation type="submission" date="2020-08" db="EMBL/GenBank/DDBJ databases">
        <title>Genomic Encyclopedia of Type Strains, Phase IV (KMG-IV): sequencing the most valuable type-strain genomes for metagenomic binning, comparative biology and taxonomic classification.</title>
        <authorList>
            <person name="Goeker M."/>
        </authorList>
    </citation>
    <scope>NUCLEOTIDE SEQUENCE [LARGE SCALE GENOMIC DNA]</scope>
    <source>
        <strain evidence="1 2">DSM 11805</strain>
    </source>
</reference>
<dbReference type="EMBL" id="JACHON010000003">
    <property type="protein sequence ID" value="MBB6512394.1"/>
    <property type="molecule type" value="Genomic_DNA"/>
</dbReference>
<dbReference type="PROSITE" id="PS51257">
    <property type="entry name" value="PROKAR_LIPOPROTEIN"/>
    <property type="match status" value="1"/>
</dbReference>
<gene>
    <name evidence="1" type="ORF">GGQ92_001177</name>
</gene>
<dbReference type="Proteomes" id="UP000572212">
    <property type="component" value="Unassembled WGS sequence"/>
</dbReference>
<comment type="caution">
    <text evidence="1">The sequence shown here is derived from an EMBL/GenBank/DDBJ whole genome shotgun (WGS) entry which is preliminary data.</text>
</comment>
<protein>
    <submittedName>
        <fullName evidence="1">Transposase-like protein</fullName>
    </submittedName>
</protein>
<keyword evidence="2" id="KW-1185">Reference proteome</keyword>
<sequence length="243" mass="28313">MATKKLLMVMFPIFLISFVLLGCSFNKTDFVQVKGDSITYSEYFKTYDGLDARENIKYYKPISIDKVESSLPEPINNAITTFDSNRLPFTIDDEKAYLITSTDEDGNTKNQVQLSYFSRSEYDEVDDFFIVSITEVDENPLVDDILDKYDTVGNAFKKEFLIEDLPIYQQVITTNSALLYKYYDYDETRNSIVTVGTAANEFYTYYNGYIYHVGYLIDKEKNNEEMQERMLHLTRDYILGNSM</sequence>
<dbReference type="RefSeq" id="WP_184245558.1">
    <property type="nucleotide sequence ID" value="NZ_BAAACU010000058.1"/>
</dbReference>